<dbReference type="Proteomes" id="UP000004728">
    <property type="component" value="Unassembled WGS sequence"/>
</dbReference>
<accession>F1Z7L2</accession>
<dbReference type="SUPFAM" id="SSF53955">
    <property type="entry name" value="Lysozyme-like"/>
    <property type="match status" value="1"/>
</dbReference>
<protein>
    <recommendedName>
        <fullName evidence="3">Lytic transglycosylase, catalytic</fullName>
    </recommendedName>
</protein>
<name>F1Z7L2_9SPHN</name>
<dbReference type="InterPro" id="IPR023346">
    <property type="entry name" value="Lysozyme-like_dom_sf"/>
</dbReference>
<dbReference type="AlphaFoldDB" id="F1Z7L2"/>
<dbReference type="OrthoDB" id="8477976at2"/>
<dbReference type="HOGENOM" id="CLU_062432_1_0_5"/>
<proteinExistence type="predicted"/>
<organism evidence="1 2">
    <name type="scientific">Novosphingobium nitrogenifigens DSM 19370</name>
    <dbReference type="NCBI Taxonomy" id="983920"/>
    <lineage>
        <taxon>Bacteria</taxon>
        <taxon>Pseudomonadati</taxon>
        <taxon>Pseudomonadota</taxon>
        <taxon>Alphaproteobacteria</taxon>
        <taxon>Sphingomonadales</taxon>
        <taxon>Sphingomonadaceae</taxon>
        <taxon>Novosphingobium</taxon>
    </lineage>
</organism>
<dbReference type="Gene3D" id="1.10.530.10">
    <property type="match status" value="1"/>
</dbReference>
<evidence type="ECO:0000313" key="2">
    <source>
        <dbReference type="Proteomes" id="UP000004728"/>
    </source>
</evidence>
<dbReference type="EMBL" id="AEWJ01000033">
    <property type="protein sequence ID" value="EGD59403.1"/>
    <property type="molecule type" value="Genomic_DNA"/>
</dbReference>
<keyword evidence="2" id="KW-1185">Reference proteome</keyword>
<dbReference type="InParanoid" id="F1Z7L2"/>
<dbReference type="eggNOG" id="COG0741">
    <property type="taxonomic scope" value="Bacteria"/>
</dbReference>
<sequence>MQGSPVHAAIARAAAATGVDFGYLLAQAKLESGLNPMARAATSSARGLYQFTGSTWLRALDRHGASYGLDWASSAIDNGTVRDPAARAQLLSMRQDPALSALMAGELANDNRNYLYGTLGREPDNAELYLAHFLGPEAAGRFLSVLSADPGQSAAALLPKAAASNRSIFFSGSTPRSVGEVMDLIRSRLGAAMGASGDGIDGGINGGLGPASAFGMGMGAAGGYLPLAAMTPDASPQPVPQGGPLAQEFAATAADMNGGGNGARGSMAETLRTAFGLGDGAGEGAVPAHVRAAYGQLKAFGL</sequence>
<gene>
    <name evidence="1" type="ORF">Y88_1558</name>
</gene>
<evidence type="ECO:0000313" key="1">
    <source>
        <dbReference type="EMBL" id="EGD59403.1"/>
    </source>
</evidence>
<reference evidence="1 2" key="1">
    <citation type="journal article" date="2012" name="J. Bacteriol.">
        <title>Draft Genome Sequence of Novosphingobium nitrogenifigens Y88T.</title>
        <authorList>
            <person name="Strabala T.J."/>
            <person name="Macdonald L."/>
            <person name="Liu V."/>
            <person name="Smit A.M."/>
        </authorList>
    </citation>
    <scope>NUCLEOTIDE SEQUENCE [LARGE SCALE GENOMIC DNA]</scope>
    <source>
        <strain evidence="1 2">DSM 19370</strain>
    </source>
</reference>
<dbReference type="STRING" id="983920.Y88_1558"/>
<comment type="caution">
    <text evidence="1">The sequence shown here is derived from an EMBL/GenBank/DDBJ whole genome shotgun (WGS) entry which is preliminary data.</text>
</comment>
<evidence type="ECO:0008006" key="3">
    <source>
        <dbReference type="Google" id="ProtNLM"/>
    </source>
</evidence>